<dbReference type="EMBL" id="MT075580">
    <property type="protein sequence ID" value="QIS31213.1"/>
    <property type="molecule type" value="Genomic_DNA"/>
</dbReference>
<keyword evidence="1" id="KW-0614">Plasmid</keyword>
<protein>
    <submittedName>
        <fullName evidence="1">Uncharacterized protein</fullName>
    </submittedName>
</protein>
<organism evidence="1">
    <name type="scientific">Lysinibacillus sphaericus</name>
    <name type="common">Bacillus sphaericus</name>
    <dbReference type="NCBI Taxonomy" id="1421"/>
    <lineage>
        <taxon>Bacteria</taxon>
        <taxon>Bacillati</taxon>
        <taxon>Bacillota</taxon>
        <taxon>Bacilli</taxon>
        <taxon>Bacillales</taxon>
        <taxon>Bacillaceae</taxon>
        <taxon>Lysinibacillus</taxon>
    </lineage>
</organism>
<proteinExistence type="predicted"/>
<name>A0A6H0A0X8_LYSSH</name>
<dbReference type="AlphaFoldDB" id="A0A6H0A0X8"/>
<sequence>MVNITNVSIFDVGVKDTEPKKETEKEVKSVSKVGKGAKPKEEKVEIKINNEWTVHFATESFNATDFVEEIPEEGITLEELRKGIERVFPKFSAARTKFDLDKENKRIFPDAFAGSKGAGAFTPSFFLSREAAIKSNSHIKYLLGKENSVFRVITSAIGTFITRVNDETITDNVLSNMPYYKESNLEQIEESFTFNLPKIPFYYLQKICSFFISFINKGDNYEVACKIFWDTEKREYIIDVPKQTVTKVTVQFEYSGEFTGRNSLRYIPVLELHSHNVMRAFFSKTDDLDEQEYGLYGVVGRLNRKEIQFAFRVKCDDSYLHVLMNHIFEIENAHMNLPIDFPDEWLEKVTTKKGLYL</sequence>
<reference evidence="1" key="1">
    <citation type="submission" date="2020-02" db="EMBL/GenBank/DDBJ databases">
        <authorList>
            <person name="Hu X."/>
            <person name="Yuan Z."/>
            <person name="Cheng J."/>
            <person name="Geng P."/>
        </authorList>
    </citation>
    <scope>NUCLEOTIDE SEQUENCE</scope>
    <source>
        <strain evidence="1">SSII-1</strain>
        <plasmid evidence="1">pSSII-1</plasmid>
    </source>
</reference>
<dbReference type="RefSeq" id="WP_181726338.1">
    <property type="nucleotide sequence ID" value="NZ_CP064071.1"/>
</dbReference>
<accession>A0A6H0A0X8</accession>
<evidence type="ECO:0000313" key="1">
    <source>
        <dbReference type="EMBL" id="QIS31213.1"/>
    </source>
</evidence>
<geneLocation type="plasmid" evidence="1">
    <name>pSSII-1</name>
</geneLocation>